<keyword evidence="1" id="KW-0732">Signal</keyword>
<dbReference type="AlphaFoldDB" id="A0A164MI26"/>
<reference evidence="2 3" key="1">
    <citation type="submission" date="2016-03" db="EMBL/GenBank/DDBJ databases">
        <title>EvidentialGene: Evidence-directed Construction of Genes on Genomes.</title>
        <authorList>
            <person name="Gilbert D.G."/>
            <person name="Choi J.-H."/>
            <person name="Mockaitis K."/>
            <person name="Colbourne J."/>
            <person name="Pfrender M."/>
        </authorList>
    </citation>
    <scope>NUCLEOTIDE SEQUENCE [LARGE SCALE GENOMIC DNA]</scope>
    <source>
        <strain evidence="2 3">Xinb3</strain>
        <tissue evidence="2">Complete organism</tissue>
    </source>
</reference>
<sequence length="109" mass="12180">MVVEVTTLMLAMLLLMPASIVLKMTTRQGIVFKSIVRCPVNSLLKLLKIDGGLGYLPADWRTLSKTQLSRGKVSFRDVPPRRYVHLGLANRIILSLFKIDAANLLMLSK</sequence>
<accession>A0A164MI26</accession>
<keyword evidence="3" id="KW-1185">Reference proteome</keyword>
<evidence type="ECO:0000256" key="1">
    <source>
        <dbReference type="SAM" id="SignalP"/>
    </source>
</evidence>
<feature type="chain" id="PRO_5007851737" evidence="1">
    <location>
        <begin position="24"/>
        <end position="109"/>
    </location>
</feature>
<dbReference type="Proteomes" id="UP000076858">
    <property type="component" value="Unassembled WGS sequence"/>
</dbReference>
<gene>
    <name evidence="2" type="ORF">APZ42_031821</name>
</gene>
<protein>
    <submittedName>
        <fullName evidence="2">Uncharacterized protein</fullName>
    </submittedName>
</protein>
<evidence type="ECO:0000313" key="2">
    <source>
        <dbReference type="EMBL" id="KZS05079.1"/>
    </source>
</evidence>
<dbReference type="EMBL" id="LRGB01003001">
    <property type="protein sequence ID" value="KZS05079.1"/>
    <property type="molecule type" value="Genomic_DNA"/>
</dbReference>
<comment type="caution">
    <text evidence="2">The sequence shown here is derived from an EMBL/GenBank/DDBJ whole genome shotgun (WGS) entry which is preliminary data.</text>
</comment>
<proteinExistence type="predicted"/>
<evidence type="ECO:0000313" key="3">
    <source>
        <dbReference type="Proteomes" id="UP000076858"/>
    </source>
</evidence>
<name>A0A164MI26_9CRUS</name>
<organism evidence="2 3">
    <name type="scientific">Daphnia magna</name>
    <dbReference type="NCBI Taxonomy" id="35525"/>
    <lineage>
        <taxon>Eukaryota</taxon>
        <taxon>Metazoa</taxon>
        <taxon>Ecdysozoa</taxon>
        <taxon>Arthropoda</taxon>
        <taxon>Crustacea</taxon>
        <taxon>Branchiopoda</taxon>
        <taxon>Diplostraca</taxon>
        <taxon>Cladocera</taxon>
        <taxon>Anomopoda</taxon>
        <taxon>Daphniidae</taxon>
        <taxon>Daphnia</taxon>
    </lineage>
</organism>
<feature type="signal peptide" evidence="1">
    <location>
        <begin position="1"/>
        <end position="23"/>
    </location>
</feature>